<dbReference type="InterPro" id="IPR011765">
    <property type="entry name" value="Pept_M16_N"/>
</dbReference>
<dbReference type="PANTHER" id="PTHR11851">
    <property type="entry name" value="METALLOPROTEASE"/>
    <property type="match status" value="1"/>
</dbReference>
<feature type="domain" description="Peptidase M16 N-terminal" evidence="2">
    <location>
        <begin position="16"/>
        <end position="152"/>
    </location>
</feature>
<dbReference type="AlphaFoldDB" id="A0A370AR12"/>
<keyword evidence="5" id="KW-1185">Reference proteome</keyword>
<dbReference type="RefSeq" id="WP_114627510.1">
    <property type="nucleotide sequence ID" value="NZ_QQNA01000378.1"/>
</dbReference>
<name>A0A370AR12_9ACTN</name>
<accession>A0A370AR12</accession>
<comment type="caution">
    <text evidence="4">The sequence shown here is derived from an EMBL/GenBank/DDBJ whole genome shotgun (WGS) entry which is preliminary data.</text>
</comment>
<comment type="similarity">
    <text evidence="1">Belongs to the peptidase M16 family.</text>
</comment>
<evidence type="ECO:0000259" key="3">
    <source>
        <dbReference type="Pfam" id="PF05193"/>
    </source>
</evidence>
<gene>
    <name evidence="4" type="ORF">DVH02_32905</name>
</gene>
<evidence type="ECO:0000256" key="1">
    <source>
        <dbReference type="ARBA" id="ARBA00007261"/>
    </source>
</evidence>
<dbReference type="Pfam" id="PF00675">
    <property type="entry name" value="Peptidase_M16"/>
    <property type="match status" value="1"/>
</dbReference>
<dbReference type="EMBL" id="QQNA01000378">
    <property type="protein sequence ID" value="RDG32050.1"/>
    <property type="molecule type" value="Genomic_DNA"/>
</dbReference>
<proteinExistence type="inferred from homology"/>
<evidence type="ECO:0000313" key="4">
    <source>
        <dbReference type="EMBL" id="RDG32050.1"/>
    </source>
</evidence>
<dbReference type="PANTHER" id="PTHR11851:SF49">
    <property type="entry name" value="MITOCHONDRIAL-PROCESSING PEPTIDASE SUBUNIT ALPHA"/>
    <property type="match status" value="1"/>
</dbReference>
<dbReference type="SUPFAM" id="SSF63411">
    <property type="entry name" value="LuxS/MPP-like metallohydrolase"/>
    <property type="match status" value="2"/>
</dbReference>
<dbReference type="InterPro" id="IPR007863">
    <property type="entry name" value="Peptidase_M16_C"/>
</dbReference>
<dbReference type="Gene3D" id="3.30.830.10">
    <property type="entry name" value="Metalloenzyme, LuxS/M16 peptidase-like"/>
    <property type="match status" value="2"/>
</dbReference>
<evidence type="ECO:0000313" key="5">
    <source>
        <dbReference type="Proteomes" id="UP000253741"/>
    </source>
</evidence>
<feature type="domain" description="Peptidase M16 C-terminal" evidence="3">
    <location>
        <begin position="206"/>
        <end position="329"/>
    </location>
</feature>
<dbReference type="InterPro" id="IPR050361">
    <property type="entry name" value="MPP/UQCRC_Complex"/>
</dbReference>
<evidence type="ECO:0000259" key="2">
    <source>
        <dbReference type="Pfam" id="PF00675"/>
    </source>
</evidence>
<dbReference type="Proteomes" id="UP000253741">
    <property type="component" value="Unassembled WGS sequence"/>
</dbReference>
<protein>
    <submittedName>
        <fullName evidence="4">Insulinase family protein</fullName>
    </submittedName>
</protein>
<reference evidence="4 5" key="1">
    <citation type="submission" date="2018-07" db="EMBL/GenBank/DDBJ databases">
        <title>Streptomyces species from bats.</title>
        <authorList>
            <person name="Dunlap C."/>
        </authorList>
    </citation>
    <scope>NUCLEOTIDE SEQUENCE [LARGE SCALE GENOMIC DNA]</scope>
    <source>
        <strain evidence="4 5">AC230</strain>
    </source>
</reference>
<dbReference type="InterPro" id="IPR011249">
    <property type="entry name" value="Metalloenz_LuxS/M16"/>
</dbReference>
<sequence length="395" mass="42014">MLDHCSTYSVVDEGLRTAGICLAVDYGARHDPERHGGMAHVLEHLLMSYPLVGADSLAEYVERLGGRTNAETGLEHMLFHAQVLAEDTEEVLGLLLDAVGRPRHDAAVLESERTVVVQELAAAAADPVDTVQDAFLADLFPGHALGRPVGGTLPEVEALGLSDISDGHRDVFLSSRSALVVVAPFTPASLLPGTPNGARPAVNLRPRPAVAPGKVAPRAPRWADDFSWVSIGARSAPAGAPGRHCFQILAELFGSSAASPLYRTLRGEKGLAYSFQAWDRGYTEAGAWRVLVGADTGKGEEVIEVVTRALMAMAEHGPTSVDLETARRQARSAMLFGTESPLEHAQLLARQRVKDPGWTVEVEEKALQDVTAEDVAAAAARILDGLVVTVRPEAS</sequence>
<organism evidence="4 5">
    <name type="scientific">Streptomyces corynorhini</name>
    <dbReference type="NCBI Taxonomy" id="2282652"/>
    <lineage>
        <taxon>Bacteria</taxon>
        <taxon>Bacillati</taxon>
        <taxon>Actinomycetota</taxon>
        <taxon>Actinomycetes</taxon>
        <taxon>Kitasatosporales</taxon>
        <taxon>Streptomycetaceae</taxon>
        <taxon>Streptomyces</taxon>
    </lineage>
</organism>
<dbReference type="Pfam" id="PF05193">
    <property type="entry name" value="Peptidase_M16_C"/>
    <property type="match status" value="1"/>
</dbReference>
<dbReference type="OrthoDB" id="3525364at2"/>
<dbReference type="GO" id="GO:0046872">
    <property type="term" value="F:metal ion binding"/>
    <property type="evidence" value="ECO:0007669"/>
    <property type="project" value="InterPro"/>
</dbReference>